<organism evidence="2 3">
    <name type="scientific">Chloebia gouldiae</name>
    <name type="common">Gouldian finch</name>
    <name type="synonym">Erythrura gouldiae</name>
    <dbReference type="NCBI Taxonomy" id="44316"/>
    <lineage>
        <taxon>Eukaryota</taxon>
        <taxon>Metazoa</taxon>
        <taxon>Chordata</taxon>
        <taxon>Craniata</taxon>
        <taxon>Vertebrata</taxon>
        <taxon>Euteleostomi</taxon>
        <taxon>Archelosauria</taxon>
        <taxon>Archosauria</taxon>
        <taxon>Dinosauria</taxon>
        <taxon>Saurischia</taxon>
        <taxon>Theropoda</taxon>
        <taxon>Coelurosauria</taxon>
        <taxon>Aves</taxon>
        <taxon>Neognathae</taxon>
        <taxon>Neoaves</taxon>
        <taxon>Telluraves</taxon>
        <taxon>Australaves</taxon>
        <taxon>Passeriformes</taxon>
        <taxon>Passeroidea</taxon>
        <taxon>Passeridae</taxon>
        <taxon>Chloebia</taxon>
    </lineage>
</organism>
<evidence type="ECO:0000313" key="2">
    <source>
        <dbReference type="EMBL" id="RLV76664.1"/>
    </source>
</evidence>
<evidence type="ECO:0000313" key="3">
    <source>
        <dbReference type="Proteomes" id="UP000276834"/>
    </source>
</evidence>
<dbReference type="AlphaFoldDB" id="A0A3L8RAG3"/>
<accession>A0A3L8RAG3</accession>
<proteinExistence type="predicted"/>
<dbReference type="Proteomes" id="UP000276834">
    <property type="component" value="Unassembled WGS sequence"/>
</dbReference>
<feature type="compositionally biased region" description="Basic and acidic residues" evidence="1">
    <location>
        <begin position="26"/>
        <end position="42"/>
    </location>
</feature>
<feature type="non-terminal residue" evidence="2">
    <location>
        <position position="121"/>
    </location>
</feature>
<dbReference type="OrthoDB" id="9122629at2759"/>
<dbReference type="EMBL" id="QUSF01000448">
    <property type="protein sequence ID" value="RLV76664.1"/>
    <property type="molecule type" value="Genomic_DNA"/>
</dbReference>
<comment type="caution">
    <text evidence="2">The sequence shown here is derived from an EMBL/GenBank/DDBJ whole genome shotgun (WGS) entry which is preliminary data.</text>
</comment>
<keyword evidence="3" id="KW-1185">Reference proteome</keyword>
<gene>
    <name evidence="2" type="ORF">DV515_00016748</name>
</gene>
<reference evidence="2 3" key="1">
    <citation type="journal article" date="2018" name="Proc. R. Soc. B">
        <title>A non-coding region near Follistatin controls head colour polymorphism in the Gouldian finch.</title>
        <authorList>
            <person name="Toomey M.B."/>
            <person name="Marques C.I."/>
            <person name="Andrade P."/>
            <person name="Araujo P.M."/>
            <person name="Sabatino S."/>
            <person name="Gazda M.A."/>
            <person name="Afonso S."/>
            <person name="Lopes R.J."/>
            <person name="Corbo J.C."/>
            <person name="Carneiro M."/>
        </authorList>
    </citation>
    <scope>NUCLEOTIDE SEQUENCE [LARGE SCALE GENOMIC DNA]</scope>
    <source>
        <strain evidence="2">Red01</strain>
        <tissue evidence="2">Muscle</tissue>
    </source>
</reference>
<sequence length="121" mass="12200">MAPGSGSGGEKQWRTSAATIAVGDAGDVKAPRADGHSLRPEDAANSSRGGGSHGGVLWEGAEDGAGQGHQHRRGLDEHSGVLVLPDTAAGQQAGATGLAEPTRLALLYTGHVLGHEGHLER</sequence>
<protein>
    <submittedName>
        <fullName evidence="2">Uncharacterized protein</fullName>
    </submittedName>
</protein>
<feature type="region of interest" description="Disordered" evidence="1">
    <location>
        <begin position="1"/>
        <end position="76"/>
    </location>
</feature>
<evidence type="ECO:0000256" key="1">
    <source>
        <dbReference type="SAM" id="MobiDB-lite"/>
    </source>
</evidence>
<name>A0A3L8RAG3_CHLGU</name>